<gene>
    <name evidence="2" type="ORF">TBRA_LOCUS10195</name>
</gene>
<dbReference type="AlphaFoldDB" id="A0A6H5IL79"/>
<proteinExistence type="predicted"/>
<dbReference type="Proteomes" id="UP000479190">
    <property type="component" value="Unassembled WGS sequence"/>
</dbReference>
<protein>
    <submittedName>
        <fullName evidence="2">Uncharacterized protein</fullName>
    </submittedName>
</protein>
<name>A0A6H5IL79_9HYME</name>
<evidence type="ECO:0000313" key="2">
    <source>
        <dbReference type="EMBL" id="CAB0038412.1"/>
    </source>
</evidence>
<feature type="compositionally biased region" description="Basic and acidic residues" evidence="1">
    <location>
        <begin position="115"/>
        <end position="136"/>
    </location>
</feature>
<feature type="compositionally biased region" description="Low complexity" evidence="1">
    <location>
        <begin position="138"/>
        <end position="159"/>
    </location>
</feature>
<sequence length="208" mass="23577">MIFMCHRYFRNRFLTSCGYRTKTRVLRSRSQPVGHCSSERPAERSATSRTIKRTPPIVHREPRVPQAPRKAAGLASRYLQTLNRREGLQPKKLDFGRDTMASPPPPQPVNNDGRSSLHESEDNRRDRSLERDKENRLSNSNAAADCNNNSSSRSDNDNNTPVKDIIITKTYVGADRAMLPPMSPLLPLPLPVFEVLHLLPTAPVKKER</sequence>
<feature type="compositionally biased region" description="Basic and acidic residues" evidence="1">
    <location>
        <begin position="83"/>
        <end position="97"/>
    </location>
</feature>
<accession>A0A6H5IL79</accession>
<keyword evidence="3" id="KW-1185">Reference proteome</keyword>
<organism evidence="2 3">
    <name type="scientific">Trichogramma brassicae</name>
    <dbReference type="NCBI Taxonomy" id="86971"/>
    <lineage>
        <taxon>Eukaryota</taxon>
        <taxon>Metazoa</taxon>
        <taxon>Ecdysozoa</taxon>
        <taxon>Arthropoda</taxon>
        <taxon>Hexapoda</taxon>
        <taxon>Insecta</taxon>
        <taxon>Pterygota</taxon>
        <taxon>Neoptera</taxon>
        <taxon>Endopterygota</taxon>
        <taxon>Hymenoptera</taxon>
        <taxon>Apocrita</taxon>
        <taxon>Proctotrupomorpha</taxon>
        <taxon>Chalcidoidea</taxon>
        <taxon>Trichogrammatidae</taxon>
        <taxon>Trichogramma</taxon>
    </lineage>
</organism>
<feature type="region of interest" description="Disordered" evidence="1">
    <location>
        <begin position="27"/>
        <end position="161"/>
    </location>
</feature>
<evidence type="ECO:0000313" key="3">
    <source>
        <dbReference type="Proteomes" id="UP000479190"/>
    </source>
</evidence>
<dbReference type="EMBL" id="CADCXV010000906">
    <property type="protein sequence ID" value="CAB0038412.1"/>
    <property type="molecule type" value="Genomic_DNA"/>
</dbReference>
<evidence type="ECO:0000256" key="1">
    <source>
        <dbReference type="SAM" id="MobiDB-lite"/>
    </source>
</evidence>
<reference evidence="2 3" key="1">
    <citation type="submission" date="2020-02" db="EMBL/GenBank/DDBJ databases">
        <authorList>
            <person name="Ferguson B K."/>
        </authorList>
    </citation>
    <scope>NUCLEOTIDE SEQUENCE [LARGE SCALE GENOMIC DNA]</scope>
</reference>
<dbReference type="OrthoDB" id="10502746at2759"/>